<dbReference type="Gene3D" id="3.90.25.10">
    <property type="entry name" value="UDP-galactose 4-epimerase, domain 1"/>
    <property type="match status" value="1"/>
</dbReference>
<dbReference type="EMBL" id="JAKMUT010000001">
    <property type="protein sequence ID" value="MCZ9288932.1"/>
    <property type="molecule type" value="Genomic_DNA"/>
</dbReference>
<dbReference type="AlphaFoldDB" id="A0A9X3LJB7"/>
<dbReference type="PANTHER" id="PTHR10491:SF4">
    <property type="entry name" value="METHIONINE ADENOSYLTRANSFERASE 2 SUBUNIT BETA"/>
    <property type="match status" value="1"/>
</dbReference>
<dbReference type="PANTHER" id="PTHR10491">
    <property type="entry name" value="DTDP-4-DEHYDRORHAMNOSE REDUCTASE"/>
    <property type="match status" value="1"/>
</dbReference>
<evidence type="ECO:0000256" key="2">
    <source>
        <dbReference type="RuleBase" id="RU364082"/>
    </source>
</evidence>
<evidence type="ECO:0000259" key="3">
    <source>
        <dbReference type="Pfam" id="PF04321"/>
    </source>
</evidence>
<comment type="caution">
    <text evidence="4">The sequence shown here is derived from an EMBL/GenBank/DDBJ whole genome shotgun (WGS) entry which is preliminary data.</text>
</comment>
<dbReference type="RefSeq" id="WP_070487827.1">
    <property type="nucleotide sequence ID" value="NZ_JAKMUT010000001.1"/>
</dbReference>
<keyword evidence="2" id="KW-0521">NADP</keyword>
<dbReference type="EC" id="1.1.1.133" evidence="2"/>
<dbReference type="GO" id="GO:0008831">
    <property type="term" value="F:dTDP-4-dehydrorhamnose reductase activity"/>
    <property type="evidence" value="ECO:0007669"/>
    <property type="project" value="UniProtKB-EC"/>
</dbReference>
<dbReference type="Pfam" id="PF04321">
    <property type="entry name" value="RmlD_sub_bind"/>
    <property type="match status" value="1"/>
</dbReference>
<feature type="domain" description="RmlD-like substrate binding" evidence="3">
    <location>
        <begin position="1"/>
        <end position="259"/>
    </location>
</feature>
<comment type="function">
    <text evidence="2">Catalyzes the reduction of dTDP-6-deoxy-L-lyxo-4-hexulose to yield dTDP-L-rhamnose.</text>
</comment>
<proteinExistence type="inferred from homology"/>
<comment type="pathway">
    <text evidence="2">Carbohydrate biosynthesis; dTDP-L-rhamnose biosynthesis.</text>
</comment>
<dbReference type="CDD" id="cd05254">
    <property type="entry name" value="dTDP_HR_like_SDR_e"/>
    <property type="match status" value="1"/>
</dbReference>
<evidence type="ECO:0000256" key="1">
    <source>
        <dbReference type="ARBA" id="ARBA00010944"/>
    </source>
</evidence>
<protein>
    <recommendedName>
        <fullName evidence="2">dTDP-4-dehydrorhamnose reductase</fullName>
        <ecNumber evidence="2">1.1.1.133</ecNumber>
    </recommendedName>
</protein>
<sequence>MSVLVFGASGQVGRALLRLRPDFVPVGRAHADLAVAGSVDSFLLTPPSDVEAIVNLAAFTAVDDAEKPENAGVVHQVNAVAPGRLASWAEVHGVPMWHVSTDYVFSGDLPVGCENPVDGQPGPLNAYGRSKLEGERRVLNLGGHVVRTGWVYDATGRNFATTMARLARAGVNPSVVDDQFGRPTHADVLAAELAAMVDGRQSPAISHVTGSGPLTTWCGFAREIFATLGCDPARVKAIPSSEYPTPARRPRNSALQIPATGLPAWRDSLRAALG</sequence>
<organism evidence="4 5">
    <name type="scientific">Corynebacterium evansiae</name>
    <dbReference type="NCBI Taxonomy" id="2913499"/>
    <lineage>
        <taxon>Bacteria</taxon>
        <taxon>Bacillati</taxon>
        <taxon>Actinomycetota</taxon>
        <taxon>Actinomycetes</taxon>
        <taxon>Mycobacteriales</taxon>
        <taxon>Corynebacteriaceae</taxon>
        <taxon>Corynebacterium</taxon>
    </lineage>
</organism>
<dbReference type="Gene3D" id="3.40.50.720">
    <property type="entry name" value="NAD(P)-binding Rossmann-like Domain"/>
    <property type="match status" value="1"/>
</dbReference>
<gene>
    <name evidence="4" type="ORF">L8V00_01715</name>
</gene>
<comment type="similarity">
    <text evidence="1 2">Belongs to the dTDP-4-dehydrorhamnose reductase family.</text>
</comment>
<keyword evidence="2" id="KW-0560">Oxidoreductase</keyword>
<evidence type="ECO:0000313" key="5">
    <source>
        <dbReference type="Proteomes" id="UP001146469"/>
    </source>
</evidence>
<accession>A0A9X3LJB7</accession>
<name>A0A9X3LJB7_9CORY</name>
<dbReference type="InterPro" id="IPR005913">
    <property type="entry name" value="dTDP_dehydrorham_reduct"/>
</dbReference>
<dbReference type="Proteomes" id="UP001146469">
    <property type="component" value="Unassembled WGS sequence"/>
</dbReference>
<dbReference type="InterPro" id="IPR029903">
    <property type="entry name" value="RmlD-like-bd"/>
</dbReference>
<keyword evidence="5" id="KW-1185">Reference proteome</keyword>
<evidence type="ECO:0000313" key="4">
    <source>
        <dbReference type="EMBL" id="MCZ9288932.1"/>
    </source>
</evidence>
<dbReference type="InterPro" id="IPR036291">
    <property type="entry name" value="NAD(P)-bd_dom_sf"/>
</dbReference>
<reference evidence="4" key="1">
    <citation type="submission" date="2022-02" db="EMBL/GenBank/DDBJ databases">
        <title>Corynebacterium sp. from urogenital microbiome.</title>
        <authorList>
            <person name="Cappelli E.A."/>
            <person name="Ribeiro T.G."/>
            <person name="Peixe L."/>
        </authorList>
    </citation>
    <scope>NUCLEOTIDE SEQUENCE</scope>
    <source>
        <strain evidence="4">C8Ua_174</strain>
    </source>
</reference>
<dbReference type="SUPFAM" id="SSF51735">
    <property type="entry name" value="NAD(P)-binding Rossmann-fold domains"/>
    <property type="match status" value="1"/>
</dbReference>